<dbReference type="PROSITE" id="PS51371">
    <property type="entry name" value="CBS"/>
    <property type="match status" value="2"/>
</dbReference>
<keyword evidence="1 2" id="KW-0129">CBS domain</keyword>
<name>A0ABS9GVY3_9BACL</name>
<dbReference type="SMART" id="SM00116">
    <property type="entry name" value="CBS"/>
    <property type="match status" value="2"/>
</dbReference>
<dbReference type="CDD" id="cd04622">
    <property type="entry name" value="CBS_pair_HRP1_like"/>
    <property type="match status" value="1"/>
</dbReference>
<protein>
    <submittedName>
        <fullName evidence="4">CBS domain-containing protein</fullName>
    </submittedName>
</protein>
<feature type="domain" description="CBS" evidence="3">
    <location>
        <begin position="72"/>
        <end position="127"/>
    </location>
</feature>
<evidence type="ECO:0000313" key="4">
    <source>
        <dbReference type="EMBL" id="MCF6136978.1"/>
    </source>
</evidence>
<dbReference type="RefSeq" id="WP_236332189.1">
    <property type="nucleotide sequence ID" value="NZ_JAKIJS010000001.1"/>
</dbReference>
<dbReference type="EMBL" id="JAKIJS010000001">
    <property type="protein sequence ID" value="MCF6136978.1"/>
    <property type="molecule type" value="Genomic_DNA"/>
</dbReference>
<dbReference type="InterPro" id="IPR051257">
    <property type="entry name" value="Diverse_CBS-Domain"/>
</dbReference>
<gene>
    <name evidence="4" type="ORF">L2716_04490</name>
</gene>
<dbReference type="PANTHER" id="PTHR43080">
    <property type="entry name" value="CBS DOMAIN-CONTAINING PROTEIN CBSX3, MITOCHONDRIAL"/>
    <property type="match status" value="1"/>
</dbReference>
<dbReference type="PANTHER" id="PTHR43080:SF2">
    <property type="entry name" value="CBS DOMAIN-CONTAINING PROTEIN"/>
    <property type="match status" value="1"/>
</dbReference>
<dbReference type="SUPFAM" id="SSF54631">
    <property type="entry name" value="CBS-domain pair"/>
    <property type="match status" value="1"/>
</dbReference>
<keyword evidence="5" id="KW-1185">Reference proteome</keyword>
<evidence type="ECO:0000256" key="1">
    <source>
        <dbReference type="ARBA" id="ARBA00023122"/>
    </source>
</evidence>
<organism evidence="4 5">
    <name type="scientific">Pseudalkalibacillus berkeleyi</name>
    <dbReference type="NCBI Taxonomy" id="1069813"/>
    <lineage>
        <taxon>Bacteria</taxon>
        <taxon>Bacillati</taxon>
        <taxon>Bacillota</taxon>
        <taxon>Bacilli</taxon>
        <taxon>Bacillales</taxon>
        <taxon>Fictibacillaceae</taxon>
        <taxon>Pseudalkalibacillus</taxon>
    </lineage>
</organism>
<evidence type="ECO:0000259" key="3">
    <source>
        <dbReference type="PROSITE" id="PS51371"/>
    </source>
</evidence>
<dbReference type="Proteomes" id="UP001649381">
    <property type="component" value="Unassembled WGS sequence"/>
</dbReference>
<evidence type="ECO:0000313" key="5">
    <source>
        <dbReference type="Proteomes" id="UP001649381"/>
    </source>
</evidence>
<dbReference type="InterPro" id="IPR046342">
    <property type="entry name" value="CBS_dom_sf"/>
</dbReference>
<dbReference type="Pfam" id="PF00571">
    <property type="entry name" value="CBS"/>
    <property type="match status" value="2"/>
</dbReference>
<feature type="domain" description="CBS" evidence="3">
    <location>
        <begin position="8"/>
        <end position="66"/>
    </location>
</feature>
<evidence type="ECO:0000256" key="2">
    <source>
        <dbReference type="PROSITE-ProRule" id="PRU00703"/>
    </source>
</evidence>
<accession>A0ABS9GVY3</accession>
<reference evidence="4 5" key="1">
    <citation type="submission" date="2022-01" db="EMBL/GenBank/DDBJ databases">
        <title>Alkalihalobacillus sp. EGI L200015, a novel bacterium isolated from a salt lake sediment.</title>
        <authorList>
            <person name="Gao L."/>
            <person name="Fang B.-Z."/>
            <person name="Li W.-J."/>
        </authorList>
    </citation>
    <scope>NUCLEOTIDE SEQUENCE [LARGE SCALE GENOMIC DNA]</scope>
    <source>
        <strain evidence="4 5">KCTC 12718</strain>
    </source>
</reference>
<dbReference type="Gene3D" id="3.10.580.10">
    <property type="entry name" value="CBS-domain"/>
    <property type="match status" value="1"/>
</dbReference>
<sequence length="145" mass="15999">MKQLSEIMTTKVDYCTTLDNVYEAAVKMKNDHVGAIPVCENEKLVGMITDRDIVIRGVAEKRPNASKITDVMSDQIITGTPDMSIEEAMQLMMEHDIRRLPVVEQSQLVGIVSLGDLATHQESNQQAGIALSDISSAEPDQHSHH</sequence>
<dbReference type="InterPro" id="IPR000644">
    <property type="entry name" value="CBS_dom"/>
</dbReference>
<comment type="caution">
    <text evidence="4">The sequence shown here is derived from an EMBL/GenBank/DDBJ whole genome shotgun (WGS) entry which is preliminary data.</text>
</comment>
<proteinExistence type="predicted"/>